<organism evidence="4 5">
    <name type="scientific">Cryoendolithus antarcticus</name>
    <dbReference type="NCBI Taxonomy" id="1507870"/>
    <lineage>
        <taxon>Eukaryota</taxon>
        <taxon>Fungi</taxon>
        <taxon>Dikarya</taxon>
        <taxon>Ascomycota</taxon>
        <taxon>Pezizomycotina</taxon>
        <taxon>Dothideomycetes</taxon>
        <taxon>Dothideomycetidae</taxon>
        <taxon>Cladosporiales</taxon>
        <taxon>Cladosporiaceae</taxon>
        <taxon>Cryoendolithus</taxon>
    </lineage>
</organism>
<dbReference type="EMBL" id="NAJO01000046">
    <property type="protein sequence ID" value="OQN98385.1"/>
    <property type="molecule type" value="Genomic_DNA"/>
</dbReference>
<comment type="caution">
    <text evidence="4">The sequence shown here is derived from an EMBL/GenBank/DDBJ whole genome shotgun (WGS) entry which is preliminary data.</text>
</comment>
<sequence>MHLSALLSLPASLAFLTFTLASASPHSYTEHLHLLPLPQSHLHAHFNFTATTPLSAYESSHFRYFPRSLAQILQHTRTKELHLRFTTGRWDDEAWGARPLDGTREGGTGVELWAWVDGEGSTTVAKERWSELVNSLSGLFCASLNFIDSTKTVRPVRTFEPEGHHGNAKGGLQLLHGMLPHEVVCTENLTPFLKLLPCKGKAGISTLLDGHKLFDATWQSMAIDVRPVCEGKAGEECVLEIQQSVSMALSIPRSMRERHDPIPRPARIEDVECDESKPWNGHDTCFPKALTGEPAWTLSKVFGHAAKGACDLERDDQAFDVTLEVPSDRPVNATGASELTFPSTTRRHYRLSASSSFDLSLPAHSTPLGQNSPPSPPLYATRQIAGHGQERGSMHTTLRNPHAHPLTLVYMETLPWYQRPYMHTLRLANGKQEKMYYTPALDRKRGTHLELVLTIPAESTATLTYDFEKAVLRYTEYPPDANRGFDVAPAVIRILANNESPQFAGSYVRTTSLLLSLPTPDFSMPYNVIILTSTVIALGFGSLFNLLTRSFVLAEEVPPSPLAGVVRRMRDLVKGLLGKNGDVAKDEESSEVKDGKTAEISRYMREETKGKANGIANGDADLRDRRARGSP</sequence>
<accession>A0A1V8SGW8</accession>
<evidence type="ECO:0008006" key="6">
    <source>
        <dbReference type="Google" id="ProtNLM"/>
    </source>
</evidence>
<dbReference type="STRING" id="1507870.A0A1V8SGW8"/>
<evidence type="ECO:0000313" key="5">
    <source>
        <dbReference type="Proteomes" id="UP000192596"/>
    </source>
</evidence>
<keyword evidence="2" id="KW-1133">Transmembrane helix</keyword>
<feature type="chain" id="PRO_5012596413" description="GPI transamidase component GPI16" evidence="3">
    <location>
        <begin position="22"/>
        <end position="631"/>
    </location>
</feature>
<dbReference type="OrthoDB" id="331263at2759"/>
<evidence type="ECO:0000256" key="1">
    <source>
        <dbReference type="SAM" id="MobiDB-lite"/>
    </source>
</evidence>
<keyword evidence="5" id="KW-1185">Reference proteome</keyword>
<dbReference type="PANTHER" id="PTHR12959">
    <property type="entry name" value="GPI TRANSAMIDASE COMPONENT PIG-T-RELATED"/>
    <property type="match status" value="1"/>
</dbReference>
<keyword evidence="3" id="KW-0732">Signal</keyword>
<dbReference type="AlphaFoldDB" id="A0A1V8SGW8"/>
<keyword evidence="2" id="KW-0812">Transmembrane</keyword>
<evidence type="ECO:0000313" key="4">
    <source>
        <dbReference type="EMBL" id="OQN98385.1"/>
    </source>
</evidence>
<dbReference type="InParanoid" id="A0A1V8SGW8"/>
<proteinExistence type="predicted"/>
<dbReference type="FunCoup" id="A0A1V8SGW8">
    <property type="interactions" value="1043"/>
</dbReference>
<dbReference type="PANTHER" id="PTHR12959:SF11">
    <property type="entry name" value="GPI TRANSAMIDASE COMPONENT PIG-T"/>
    <property type="match status" value="1"/>
</dbReference>
<name>A0A1V8SGW8_9PEZI</name>
<dbReference type="Proteomes" id="UP000192596">
    <property type="component" value="Unassembled WGS sequence"/>
</dbReference>
<feature type="signal peptide" evidence="3">
    <location>
        <begin position="1"/>
        <end position="21"/>
    </location>
</feature>
<evidence type="ECO:0000256" key="3">
    <source>
        <dbReference type="SAM" id="SignalP"/>
    </source>
</evidence>
<feature type="transmembrane region" description="Helical" evidence="2">
    <location>
        <begin position="524"/>
        <end position="547"/>
    </location>
</feature>
<dbReference type="Pfam" id="PF04113">
    <property type="entry name" value="Gpi16"/>
    <property type="match status" value="1"/>
</dbReference>
<keyword evidence="2" id="KW-0472">Membrane</keyword>
<reference evidence="5" key="1">
    <citation type="submission" date="2017-03" db="EMBL/GenBank/DDBJ databases">
        <title>Genomes of endolithic fungi from Antarctica.</title>
        <authorList>
            <person name="Coleine C."/>
            <person name="Masonjones S."/>
            <person name="Stajich J.E."/>
        </authorList>
    </citation>
    <scope>NUCLEOTIDE SEQUENCE [LARGE SCALE GENOMIC DNA]</scope>
    <source>
        <strain evidence="5">CCFEE 5527</strain>
    </source>
</reference>
<dbReference type="GO" id="GO:0042765">
    <property type="term" value="C:GPI-anchor transamidase complex"/>
    <property type="evidence" value="ECO:0007669"/>
    <property type="project" value="InterPro"/>
</dbReference>
<dbReference type="InterPro" id="IPR007245">
    <property type="entry name" value="PIG-T"/>
</dbReference>
<feature type="region of interest" description="Disordered" evidence="1">
    <location>
        <begin position="606"/>
        <end position="631"/>
    </location>
</feature>
<dbReference type="GO" id="GO:0016255">
    <property type="term" value="P:attachment of GPI anchor to protein"/>
    <property type="evidence" value="ECO:0007669"/>
    <property type="project" value="InterPro"/>
</dbReference>
<evidence type="ECO:0000256" key="2">
    <source>
        <dbReference type="SAM" id="Phobius"/>
    </source>
</evidence>
<protein>
    <recommendedName>
        <fullName evidence="6">GPI transamidase component GPI16</fullName>
    </recommendedName>
</protein>
<gene>
    <name evidence="4" type="ORF">B0A48_15653</name>
</gene>